<evidence type="ECO:0000313" key="6">
    <source>
        <dbReference type="Proteomes" id="UP001224775"/>
    </source>
</evidence>
<keyword evidence="6" id="KW-1185">Reference proteome</keyword>
<dbReference type="FunFam" id="3.30.230.10:FF:000080">
    <property type="entry name" value="Diphosphomevalonate decarboxylase"/>
    <property type="match status" value="1"/>
</dbReference>
<dbReference type="SUPFAM" id="SSF54211">
    <property type="entry name" value="Ribosomal protein S5 domain 2-like"/>
    <property type="match status" value="1"/>
</dbReference>
<feature type="compositionally biased region" description="Basic and acidic residues" evidence="2">
    <location>
        <begin position="471"/>
        <end position="502"/>
    </location>
</feature>
<feature type="domain" description="Mvd1 C-terminal" evidence="3">
    <location>
        <begin position="221"/>
        <end position="414"/>
    </location>
</feature>
<dbReference type="GO" id="GO:0004163">
    <property type="term" value="F:diphosphomevalonate decarboxylase activity"/>
    <property type="evidence" value="ECO:0007669"/>
    <property type="project" value="UniProtKB-EC"/>
</dbReference>
<proteinExistence type="predicted"/>
<keyword evidence="5" id="KW-0456">Lyase</keyword>
<evidence type="ECO:0000256" key="2">
    <source>
        <dbReference type="SAM" id="MobiDB-lite"/>
    </source>
</evidence>
<reference evidence="5" key="1">
    <citation type="submission" date="2023-06" db="EMBL/GenBank/DDBJ databases">
        <title>Survivors Of The Sea: Transcriptome response of Skeletonema marinoi to long-term dormancy.</title>
        <authorList>
            <person name="Pinder M.I.M."/>
            <person name="Kourtchenko O."/>
            <person name="Robertson E.K."/>
            <person name="Larsson T."/>
            <person name="Maumus F."/>
            <person name="Osuna-Cruz C.M."/>
            <person name="Vancaester E."/>
            <person name="Stenow R."/>
            <person name="Vandepoele K."/>
            <person name="Ploug H."/>
            <person name="Bruchert V."/>
            <person name="Godhe A."/>
            <person name="Topel M."/>
        </authorList>
    </citation>
    <scope>NUCLEOTIDE SEQUENCE</scope>
    <source>
        <strain evidence="5">R05AC</strain>
    </source>
</reference>
<protein>
    <submittedName>
        <fullName evidence="5">Diphosphomevalonate decarboxylase</fullName>
        <ecNumber evidence="5">4.1.1.33</ecNumber>
    </submittedName>
</protein>
<dbReference type="GO" id="GO:0019287">
    <property type="term" value="P:isopentenyl diphosphate biosynthetic process, mevalonate pathway"/>
    <property type="evidence" value="ECO:0007669"/>
    <property type="project" value="InterPro"/>
</dbReference>
<dbReference type="InterPro" id="IPR036554">
    <property type="entry name" value="GHMP_kinase_C_sf"/>
</dbReference>
<feature type="region of interest" description="Disordered" evidence="2">
    <location>
        <begin position="468"/>
        <end position="634"/>
    </location>
</feature>
<dbReference type="SUPFAM" id="SSF55060">
    <property type="entry name" value="GHMP Kinase, C-terminal domain"/>
    <property type="match status" value="1"/>
</dbReference>
<dbReference type="Pfam" id="PF22700">
    <property type="entry name" value="MVD-like_N"/>
    <property type="match status" value="1"/>
</dbReference>
<feature type="compositionally biased region" description="Basic and acidic residues" evidence="2">
    <location>
        <begin position="555"/>
        <end position="568"/>
    </location>
</feature>
<feature type="compositionally biased region" description="Basic and acidic residues" evidence="2">
    <location>
        <begin position="611"/>
        <end position="634"/>
    </location>
</feature>
<dbReference type="AlphaFoldDB" id="A0AAD8YE95"/>
<feature type="compositionally biased region" description="Basic and acidic residues" evidence="2">
    <location>
        <begin position="592"/>
        <end position="603"/>
    </location>
</feature>
<dbReference type="EC" id="4.1.1.33" evidence="5"/>
<dbReference type="FunFam" id="3.30.70.890:FF:000005">
    <property type="entry name" value="Diphosphomevalonate decarboxylase"/>
    <property type="match status" value="1"/>
</dbReference>
<dbReference type="GO" id="GO:0009507">
    <property type="term" value="C:chloroplast"/>
    <property type="evidence" value="ECO:0007669"/>
    <property type="project" value="UniProtKB-SubCell"/>
</dbReference>
<dbReference type="InterPro" id="IPR041431">
    <property type="entry name" value="Mvd1_C"/>
</dbReference>
<dbReference type="Pfam" id="PF18376">
    <property type="entry name" value="MDD_C"/>
    <property type="match status" value="1"/>
</dbReference>
<sequence>MTTNKITVAVPKADGNTNPIIHKATVSAPTNIACIKYWGKADSHYNTPINDSLSLTLDQSDLRAVTSASASLAFDKDRLWLNGSEEVGAASSRRFRACVDGVRALATEKIDPDTKEVIVSKDDWKKMHVYIASYNTFPTAAGLASSAAGYAALVAALVELFGAKESYPGEFTAIARQGSGSACRSLYGGFVAWRAGGEKSDWSDSIAEQVADEAHWGEVRAVICVVSDAKKETSSTAGMSTSVATSELLAFRAKEVVSKRMKIIEEAIKAKDFEAFGKVTMMDSNQFHATCLDTYPPIFYMNDVSRSIVQLVHRYNDWAGEIRAAYTFDAGPNAVLYTLDKHVIELLALVLKYYPCESEDLMGDYVNNKDMVSKALAFELDSGLLQALEKSCNIRDIGDVKMVYCTKGGPGPQKMLAAKTGERSTSSSDEEVEDEEEESEEDETPKKPLSRAEAARLGWERRKKMLAAAKAAKEQEKAKSLGRREAAKVGWERRKKLAKTEKQPIAAKSKRKPSKAKGYGAAARARAAKQGWERRKLILAGADPLSIPQANDDEPQPKKVDTAEDRVKAGGGNRENMCAARSGLSTLDGYTDESKSSSNDTKKGPAWLKSKPREGAKRSRRLAEDSTDSHEESVRKMNELVSFLKGSRGWMEFHPSSRHGSGTATYGYIPSSVASFIRGGTVSKSVVLEHGTLGVHYALDYEGYGGLKEMIDSFGVDYSPYPTEEMFEVSREVHGNRNAMQVSAWDLGEDLPWQAVEQAEEKRIEDFRNKMDLKKREDDTSDRSDDLLFVANILASISHGTTVMGL</sequence>
<dbReference type="EMBL" id="JATAAI010000006">
    <property type="protein sequence ID" value="KAK1744906.1"/>
    <property type="molecule type" value="Genomic_DNA"/>
</dbReference>
<accession>A0AAD8YE95</accession>
<dbReference type="PANTHER" id="PTHR10977:SF3">
    <property type="entry name" value="DIPHOSPHOMEVALONATE DECARBOXYLASE"/>
    <property type="match status" value="1"/>
</dbReference>
<evidence type="ECO:0000256" key="1">
    <source>
        <dbReference type="ARBA" id="ARBA00004229"/>
    </source>
</evidence>
<evidence type="ECO:0000259" key="3">
    <source>
        <dbReference type="Pfam" id="PF18376"/>
    </source>
</evidence>
<dbReference type="InterPro" id="IPR020568">
    <property type="entry name" value="Ribosomal_Su5_D2-typ_SF"/>
</dbReference>
<dbReference type="InterPro" id="IPR014721">
    <property type="entry name" value="Ribsml_uS5_D2-typ_fold_subgr"/>
</dbReference>
<comment type="caution">
    <text evidence="5">The sequence shown here is derived from an EMBL/GenBank/DDBJ whole genome shotgun (WGS) entry which is preliminary data.</text>
</comment>
<dbReference type="PANTHER" id="PTHR10977">
    <property type="entry name" value="DIPHOSPHOMEVALONATE DECARBOXYLASE"/>
    <property type="match status" value="1"/>
</dbReference>
<feature type="domain" description="Diphosphomevalonate decarboxylase-like N-terminal" evidence="4">
    <location>
        <begin position="28"/>
        <end position="202"/>
    </location>
</feature>
<dbReference type="Proteomes" id="UP001224775">
    <property type="component" value="Unassembled WGS sequence"/>
</dbReference>
<dbReference type="NCBIfam" id="TIGR01240">
    <property type="entry name" value="mevDPdecarb"/>
    <property type="match status" value="1"/>
</dbReference>
<dbReference type="InterPro" id="IPR053859">
    <property type="entry name" value="MVD-like_N"/>
</dbReference>
<feature type="compositionally biased region" description="Acidic residues" evidence="2">
    <location>
        <begin position="428"/>
        <end position="443"/>
    </location>
</feature>
<dbReference type="InterPro" id="IPR029765">
    <property type="entry name" value="Mev_diP_decarb"/>
</dbReference>
<gene>
    <name evidence="5" type="ORF">QTG54_004197</name>
</gene>
<feature type="region of interest" description="Disordered" evidence="2">
    <location>
        <begin position="412"/>
        <end position="453"/>
    </location>
</feature>
<evidence type="ECO:0000313" key="5">
    <source>
        <dbReference type="EMBL" id="KAK1744906.1"/>
    </source>
</evidence>
<dbReference type="Gene3D" id="3.30.70.890">
    <property type="entry name" value="GHMP kinase, C-terminal domain"/>
    <property type="match status" value="1"/>
</dbReference>
<organism evidence="5 6">
    <name type="scientific">Skeletonema marinoi</name>
    <dbReference type="NCBI Taxonomy" id="267567"/>
    <lineage>
        <taxon>Eukaryota</taxon>
        <taxon>Sar</taxon>
        <taxon>Stramenopiles</taxon>
        <taxon>Ochrophyta</taxon>
        <taxon>Bacillariophyta</taxon>
        <taxon>Coscinodiscophyceae</taxon>
        <taxon>Thalassiosirophycidae</taxon>
        <taxon>Thalassiosirales</taxon>
        <taxon>Skeletonemataceae</taxon>
        <taxon>Skeletonema</taxon>
        <taxon>Skeletonema marinoi-dohrnii complex</taxon>
    </lineage>
</organism>
<comment type="subcellular location">
    <subcellularLocation>
        <location evidence="1">Plastid</location>
        <location evidence="1">Chloroplast</location>
    </subcellularLocation>
</comment>
<dbReference type="Gene3D" id="3.30.230.10">
    <property type="match status" value="1"/>
</dbReference>
<dbReference type="GO" id="GO:0005829">
    <property type="term" value="C:cytosol"/>
    <property type="evidence" value="ECO:0007669"/>
    <property type="project" value="InterPro"/>
</dbReference>
<name>A0AAD8YE95_9STRA</name>
<evidence type="ECO:0000259" key="4">
    <source>
        <dbReference type="Pfam" id="PF22700"/>
    </source>
</evidence>
<feature type="compositionally biased region" description="Low complexity" evidence="2">
    <location>
        <begin position="516"/>
        <end position="529"/>
    </location>
</feature>